<evidence type="ECO:0000256" key="19">
    <source>
        <dbReference type="PIRSR" id="PIRSR006135-2"/>
    </source>
</evidence>
<evidence type="ECO:0000313" key="21">
    <source>
        <dbReference type="Proteomes" id="UP000644756"/>
    </source>
</evidence>
<proteinExistence type="inferred from homology"/>
<comment type="catalytic activity">
    <reaction evidence="3">
        <text>adenosylcob(III)inamide + GTP = adenosylcob(III)inamide phosphate + GDP + H(+)</text>
        <dbReference type="Rhea" id="RHEA:15765"/>
        <dbReference type="ChEBI" id="CHEBI:2480"/>
        <dbReference type="ChEBI" id="CHEBI:15378"/>
        <dbReference type="ChEBI" id="CHEBI:37565"/>
        <dbReference type="ChEBI" id="CHEBI:58189"/>
        <dbReference type="ChEBI" id="CHEBI:58502"/>
        <dbReference type="EC" id="2.7.1.156"/>
    </reaction>
</comment>
<feature type="binding site" evidence="19">
    <location>
        <position position="63"/>
    </location>
    <ligand>
        <name>GTP</name>
        <dbReference type="ChEBI" id="CHEBI:37565"/>
    </ligand>
</feature>
<feature type="active site" description="GMP-histidine intermediate" evidence="18">
    <location>
        <position position="48"/>
    </location>
</feature>
<dbReference type="GO" id="GO:0005525">
    <property type="term" value="F:GTP binding"/>
    <property type="evidence" value="ECO:0007669"/>
    <property type="project" value="UniProtKB-KW"/>
</dbReference>
<comment type="pathway">
    <text evidence="6">Cofactor biosynthesis; adenosylcobalamin biosynthesis; adenosylcobalamin from cob(II)yrinate a,c-diamide: step 5/7.</text>
</comment>
<evidence type="ECO:0000256" key="11">
    <source>
        <dbReference type="ARBA" id="ARBA00022679"/>
    </source>
</evidence>
<comment type="similarity">
    <text evidence="7">Belongs to the CobU/CobP family.</text>
</comment>
<dbReference type="PANTHER" id="PTHR34848">
    <property type="match status" value="1"/>
</dbReference>
<keyword evidence="13 20" id="KW-0418">Kinase</keyword>
<dbReference type="EMBL" id="BMGR01000010">
    <property type="protein sequence ID" value="GGG11630.1"/>
    <property type="molecule type" value="Genomic_DNA"/>
</dbReference>
<comment type="function">
    <text evidence="4">Catalyzes ATP-dependent phosphorylation of adenosylcobinamide and addition of GMP to adenosylcobinamide phosphate.</text>
</comment>
<evidence type="ECO:0000256" key="6">
    <source>
        <dbReference type="ARBA" id="ARBA00005159"/>
    </source>
</evidence>
<evidence type="ECO:0000256" key="12">
    <source>
        <dbReference type="ARBA" id="ARBA00022741"/>
    </source>
</evidence>
<dbReference type="GO" id="GO:0008820">
    <property type="term" value="F:cobinamide phosphate guanylyltransferase activity"/>
    <property type="evidence" value="ECO:0007669"/>
    <property type="project" value="UniProtKB-EC"/>
</dbReference>
<dbReference type="SUPFAM" id="SSF52540">
    <property type="entry name" value="P-loop containing nucleoside triphosphate hydrolases"/>
    <property type="match status" value="1"/>
</dbReference>
<keyword evidence="21" id="KW-1185">Reference proteome</keyword>
<dbReference type="AlphaFoldDB" id="A0A917D7I8"/>
<dbReference type="Pfam" id="PF02283">
    <property type="entry name" value="CobU"/>
    <property type="match status" value="1"/>
</dbReference>
<comment type="catalytic activity">
    <reaction evidence="1">
        <text>adenosylcob(III)inamide + ATP = adenosylcob(III)inamide phosphate + ADP + H(+)</text>
        <dbReference type="Rhea" id="RHEA:15769"/>
        <dbReference type="ChEBI" id="CHEBI:2480"/>
        <dbReference type="ChEBI" id="CHEBI:15378"/>
        <dbReference type="ChEBI" id="CHEBI:30616"/>
        <dbReference type="ChEBI" id="CHEBI:58502"/>
        <dbReference type="ChEBI" id="CHEBI:456216"/>
        <dbReference type="EC" id="2.7.1.156"/>
    </reaction>
</comment>
<comment type="caution">
    <text evidence="20">The sequence shown here is derived from an EMBL/GenBank/DDBJ whole genome shotgun (WGS) entry which is preliminary data.</text>
</comment>
<dbReference type="NCBIfam" id="NF004469">
    <property type="entry name" value="PRK05800.1"/>
    <property type="match status" value="1"/>
</dbReference>
<evidence type="ECO:0000256" key="15">
    <source>
        <dbReference type="ARBA" id="ARBA00023134"/>
    </source>
</evidence>
<feature type="binding site" evidence="19">
    <location>
        <begin position="49"/>
        <end position="52"/>
    </location>
    <ligand>
        <name>GTP</name>
        <dbReference type="ChEBI" id="CHEBI:37565"/>
    </ligand>
</feature>
<dbReference type="EC" id="2.7.1.156" evidence="8"/>
<dbReference type="InterPro" id="IPR027417">
    <property type="entry name" value="P-loop_NTPase"/>
</dbReference>
<keyword evidence="10" id="KW-0169">Cobalamin biosynthesis</keyword>
<evidence type="ECO:0000256" key="14">
    <source>
        <dbReference type="ARBA" id="ARBA00022840"/>
    </source>
</evidence>
<evidence type="ECO:0000313" key="20">
    <source>
        <dbReference type="EMBL" id="GGG11630.1"/>
    </source>
</evidence>
<protein>
    <recommendedName>
        <fullName evidence="16">Adenosylcobinamide kinase</fullName>
        <ecNumber evidence="8">2.7.1.156</ecNumber>
        <ecNumber evidence="9">2.7.7.62</ecNumber>
    </recommendedName>
    <alternativeName>
        <fullName evidence="17">Adenosylcobinamide-phosphate guanylyltransferase</fullName>
    </alternativeName>
</protein>
<dbReference type="PIRSF" id="PIRSF006135">
    <property type="entry name" value="CobU"/>
    <property type="match status" value="1"/>
</dbReference>
<evidence type="ECO:0000256" key="5">
    <source>
        <dbReference type="ARBA" id="ARBA00004692"/>
    </source>
</evidence>
<evidence type="ECO:0000256" key="13">
    <source>
        <dbReference type="ARBA" id="ARBA00022777"/>
    </source>
</evidence>
<dbReference type="InterPro" id="IPR003203">
    <property type="entry name" value="CobU/CobP"/>
</dbReference>
<evidence type="ECO:0000256" key="2">
    <source>
        <dbReference type="ARBA" id="ARBA00000711"/>
    </source>
</evidence>
<dbReference type="CDD" id="cd00544">
    <property type="entry name" value="CobU"/>
    <property type="match status" value="1"/>
</dbReference>
<evidence type="ECO:0000256" key="3">
    <source>
        <dbReference type="ARBA" id="ARBA00001522"/>
    </source>
</evidence>
<evidence type="ECO:0000256" key="18">
    <source>
        <dbReference type="PIRSR" id="PIRSR006135-1"/>
    </source>
</evidence>
<evidence type="ECO:0000256" key="8">
    <source>
        <dbReference type="ARBA" id="ARBA00012016"/>
    </source>
</evidence>
<dbReference type="Gene3D" id="3.40.50.300">
    <property type="entry name" value="P-loop containing nucleotide triphosphate hydrolases"/>
    <property type="match status" value="1"/>
</dbReference>
<evidence type="ECO:0000256" key="4">
    <source>
        <dbReference type="ARBA" id="ARBA00003889"/>
    </source>
</evidence>
<evidence type="ECO:0000256" key="10">
    <source>
        <dbReference type="ARBA" id="ARBA00022573"/>
    </source>
</evidence>
<keyword evidence="12 19" id="KW-0547">Nucleotide-binding</keyword>
<dbReference type="GO" id="GO:0043752">
    <property type="term" value="F:adenosylcobinamide kinase activity"/>
    <property type="evidence" value="ECO:0007669"/>
    <property type="project" value="UniProtKB-EC"/>
</dbReference>
<comment type="pathway">
    <text evidence="5">Cofactor biosynthesis; adenosylcobalamin biosynthesis; adenosylcobalamin from cob(II)yrinate a,c-diamide: step 6/7.</text>
</comment>
<evidence type="ECO:0000256" key="7">
    <source>
        <dbReference type="ARBA" id="ARBA00007490"/>
    </source>
</evidence>
<reference evidence="20" key="2">
    <citation type="submission" date="2020-09" db="EMBL/GenBank/DDBJ databases">
        <authorList>
            <person name="Sun Q."/>
            <person name="Zhou Y."/>
        </authorList>
    </citation>
    <scope>NUCLEOTIDE SEQUENCE</scope>
    <source>
        <strain evidence="20">CGMCC 1.12987</strain>
    </source>
</reference>
<evidence type="ECO:0000256" key="9">
    <source>
        <dbReference type="ARBA" id="ARBA00012523"/>
    </source>
</evidence>
<evidence type="ECO:0000256" key="16">
    <source>
        <dbReference type="ARBA" id="ARBA00029570"/>
    </source>
</evidence>
<organism evidence="20 21">
    <name type="scientific">Paenibacillus abyssi</name>
    <dbReference type="NCBI Taxonomy" id="1340531"/>
    <lineage>
        <taxon>Bacteria</taxon>
        <taxon>Bacillati</taxon>
        <taxon>Bacillota</taxon>
        <taxon>Bacilli</taxon>
        <taxon>Bacillales</taxon>
        <taxon>Paenibacillaceae</taxon>
        <taxon>Paenibacillus</taxon>
    </lineage>
</organism>
<keyword evidence="14" id="KW-0067">ATP-binding</keyword>
<dbReference type="GO" id="GO:0009236">
    <property type="term" value="P:cobalamin biosynthetic process"/>
    <property type="evidence" value="ECO:0007669"/>
    <property type="project" value="UniProtKB-KW"/>
</dbReference>
<comment type="catalytic activity">
    <reaction evidence="2">
        <text>adenosylcob(III)inamide phosphate + GTP + H(+) = adenosylcob(III)inamide-GDP + diphosphate</text>
        <dbReference type="Rhea" id="RHEA:22712"/>
        <dbReference type="ChEBI" id="CHEBI:15378"/>
        <dbReference type="ChEBI" id="CHEBI:33019"/>
        <dbReference type="ChEBI" id="CHEBI:37565"/>
        <dbReference type="ChEBI" id="CHEBI:58502"/>
        <dbReference type="ChEBI" id="CHEBI:60487"/>
        <dbReference type="EC" id="2.7.7.62"/>
    </reaction>
</comment>
<evidence type="ECO:0000256" key="1">
    <source>
        <dbReference type="ARBA" id="ARBA00000312"/>
    </source>
</evidence>
<sequence>MAVLITGGARSGKSAFAEKYAMRCAGRGIYLATLQPYDEEMRQRIGKHRQEREMSGFAWETEETPFELVSKLKTIEQEAAEIQERPAVLVDCLTLWLTNWMLRIGSESTKWNEQHEAALEEQMTRLVNIAVEYPLPLLFVTNEVGSGIVPEYPLGRRFRDAAGRLNRRMAEISSSVFLVTAGIPVELKSISFRWDEDQ</sequence>
<keyword evidence="15 19" id="KW-0342">GTP-binding</keyword>
<dbReference type="PANTHER" id="PTHR34848:SF1">
    <property type="entry name" value="BIFUNCTIONAL ADENOSYLCOBALAMIN BIOSYNTHESIS PROTEIN COBU"/>
    <property type="match status" value="1"/>
</dbReference>
<dbReference type="RefSeq" id="WP_188531946.1">
    <property type="nucleotide sequence ID" value="NZ_BMGR01000010.1"/>
</dbReference>
<gene>
    <name evidence="20" type="primary">cobU</name>
    <name evidence="20" type="ORF">GCM10010916_30590</name>
</gene>
<feature type="binding site" evidence="19">
    <location>
        <position position="91"/>
    </location>
    <ligand>
        <name>GTP</name>
        <dbReference type="ChEBI" id="CHEBI:37565"/>
    </ligand>
</feature>
<dbReference type="GO" id="GO:0005524">
    <property type="term" value="F:ATP binding"/>
    <property type="evidence" value="ECO:0007669"/>
    <property type="project" value="UniProtKB-KW"/>
</dbReference>
<evidence type="ECO:0000256" key="17">
    <source>
        <dbReference type="ARBA" id="ARBA00030571"/>
    </source>
</evidence>
<reference evidence="20" key="1">
    <citation type="journal article" date="2014" name="Int. J. Syst. Evol. Microbiol.">
        <title>Complete genome sequence of Corynebacterium casei LMG S-19264T (=DSM 44701T), isolated from a smear-ripened cheese.</title>
        <authorList>
            <consortium name="US DOE Joint Genome Institute (JGI-PGF)"/>
            <person name="Walter F."/>
            <person name="Albersmeier A."/>
            <person name="Kalinowski J."/>
            <person name="Ruckert C."/>
        </authorList>
    </citation>
    <scope>NUCLEOTIDE SEQUENCE</scope>
    <source>
        <strain evidence="20">CGMCC 1.12987</strain>
    </source>
</reference>
<dbReference type="Proteomes" id="UP000644756">
    <property type="component" value="Unassembled WGS sequence"/>
</dbReference>
<dbReference type="EC" id="2.7.7.62" evidence="9"/>
<name>A0A917D7I8_9BACL</name>
<keyword evidence="11" id="KW-0808">Transferase</keyword>
<feature type="binding site" evidence="19">
    <location>
        <begin position="7"/>
        <end position="14"/>
    </location>
    <ligand>
        <name>GTP</name>
        <dbReference type="ChEBI" id="CHEBI:37565"/>
    </ligand>
</feature>
<accession>A0A917D7I8</accession>